<dbReference type="Proteomes" id="UP000661507">
    <property type="component" value="Unassembled WGS sequence"/>
</dbReference>
<keyword evidence="3" id="KW-1185">Reference proteome</keyword>
<gene>
    <name evidence="2" type="ORF">GCM10011320_09420</name>
</gene>
<proteinExistence type="predicted"/>
<accession>A0A917KB80</accession>
<feature type="region of interest" description="Disordered" evidence="1">
    <location>
        <begin position="60"/>
        <end position="80"/>
    </location>
</feature>
<dbReference type="EMBL" id="BMKW01000002">
    <property type="protein sequence ID" value="GGJ04638.1"/>
    <property type="molecule type" value="Genomic_DNA"/>
</dbReference>
<evidence type="ECO:0000256" key="1">
    <source>
        <dbReference type="SAM" id="MobiDB-lite"/>
    </source>
</evidence>
<reference evidence="2" key="2">
    <citation type="submission" date="2020-09" db="EMBL/GenBank/DDBJ databases">
        <authorList>
            <person name="Sun Q."/>
            <person name="Zhou Y."/>
        </authorList>
    </citation>
    <scope>NUCLEOTIDE SEQUENCE</scope>
    <source>
        <strain evidence="2">CGMCC 1.3617</strain>
    </source>
</reference>
<evidence type="ECO:0000313" key="3">
    <source>
        <dbReference type="Proteomes" id="UP000661507"/>
    </source>
</evidence>
<name>A0A917KB80_9PROT</name>
<reference evidence="2" key="1">
    <citation type="journal article" date="2014" name="Int. J. Syst. Evol. Microbiol.">
        <title>Complete genome sequence of Corynebacterium casei LMG S-19264T (=DSM 44701T), isolated from a smear-ripened cheese.</title>
        <authorList>
            <consortium name="US DOE Joint Genome Institute (JGI-PGF)"/>
            <person name="Walter F."/>
            <person name="Albersmeier A."/>
            <person name="Kalinowski J."/>
            <person name="Ruckert C."/>
        </authorList>
    </citation>
    <scope>NUCLEOTIDE SEQUENCE</scope>
    <source>
        <strain evidence="2">CGMCC 1.3617</strain>
    </source>
</reference>
<protein>
    <submittedName>
        <fullName evidence="2">Uncharacterized protein</fullName>
    </submittedName>
</protein>
<organism evidence="2 3">
    <name type="scientific">Neoroseomonas lacus</name>
    <dbReference type="NCBI Taxonomy" id="287609"/>
    <lineage>
        <taxon>Bacteria</taxon>
        <taxon>Pseudomonadati</taxon>
        <taxon>Pseudomonadota</taxon>
        <taxon>Alphaproteobacteria</taxon>
        <taxon>Acetobacterales</taxon>
        <taxon>Acetobacteraceae</taxon>
        <taxon>Neoroseomonas</taxon>
    </lineage>
</organism>
<dbReference type="AlphaFoldDB" id="A0A917KB80"/>
<evidence type="ECO:0000313" key="2">
    <source>
        <dbReference type="EMBL" id="GGJ04638.1"/>
    </source>
</evidence>
<comment type="caution">
    <text evidence="2">The sequence shown here is derived from an EMBL/GenBank/DDBJ whole genome shotgun (WGS) entry which is preliminary data.</text>
</comment>
<sequence>MPETRRFEFHVSKELDDNLDAWRRRHPDLPDRSKAARLLIQRGIEADGVAEPPRLEAVPIHKPIPTLTPPPTPTAKPWRDAPWNAASVRDDRTIPCNARINERIHVQLDWLLGATRRAKREVVEAALSQYLAQEIAKHGIKV</sequence>